<name>A0AAD4MY00_9BILA</name>
<evidence type="ECO:0000256" key="1">
    <source>
        <dbReference type="SAM" id="MobiDB-lite"/>
    </source>
</evidence>
<dbReference type="Proteomes" id="UP001201812">
    <property type="component" value="Unassembled WGS sequence"/>
</dbReference>
<comment type="caution">
    <text evidence="2">The sequence shown here is derived from an EMBL/GenBank/DDBJ whole genome shotgun (WGS) entry which is preliminary data.</text>
</comment>
<dbReference type="EMBL" id="JAKKPZ010000042">
    <property type="protein sequence ID" value="KAI1707193.1"/>
    <property type="molecule type" value="Genomic_DNA"/>
</dbReference>
<organism evidence="2 3">
    <name type="scientific">Ditylenchus destructor</name>
    <dbReference type="NCBI Taxonomy" id="166010"/>
    <lineage>
        <taxon>Eukaryota</taxon>
        <taxon>Metazoa</taxon>
        <taxon>Ecdysozoa</taxon>
        <taxon>Nematoda</taxon>
        <taxon>Chromadorea</taxon>
        <taxon>Rhabditida</taxon>
        <taxon>Tylenchina</taxon>
        <taxon>Tylenchomorpha</taxon>
        <taxon>Sphaerularioidea</taxon>
        <taxon>Anguinidae</taxon>
        <taxon>Anguininae</taxon>
        <taxon>Ditylenchus</taxon>
    </lineage>
</organism>
<evidence type="ECO:0000313" key="2">
    <source>
        <dbReference type="EMBL" id="KAI1707193.1"/>
    </source>
</evidence>
<keyword evidence="3" id="KW-1185">Reference proteome</keyword>
<reference evidence="2" key="1">
    <citation type="submission" date="2022-01" db="EMBL/GenBank/DDBJ databases">
        <title>Genome Sequence Resource for Two Populations of Ditylenchus destructor, the Migratory Endoparasitic Phytonematode.</title>
        <authorList>
            <person name="Zhang H."/>
            <person name="Lin R."/>
            <person name="Xie B."/>
        </authorList>
    </citation>
    <scope>NUCLEOTIDE SEQUENCE</scope>
    <source>
        <strain evidence="2">BazhouSP</strain>
    </source>
</reference>
<protein>
    <submittedName>
        <fullName evidence="2">Titin-like</fullName>
    </submittedName>
</protein>
<proteinExistence type="predicted"/>
<dbReference type="AlphaFoldDB" id="A0AAD4MY00"/>
<dbReference type="SUPFAM" id="SSF57997">
    <property type="entry name" value="Tropomyosin"/>
    <property type="match status" value="1"/>
</dbReference>
<sequence length="299" mass="34527">MVENGSKVVKNRTKVVEIQTKMVENRTKVVENGSKMVENRTKVVENGSKMVENRTKMLENPESENLDHSLSSLSRCPPPKIYRTDKTVISRTCVLSTPECCFWEPKEQKQSEPLRGNCYDEPDRWPKMLEILRRDKKAGFGKEVESGGENGRESNKNARESNKKVENQVKMVENQTKMVENQVKMVENQVKMVENQVKMVENQVKMVENQVKMVENQVKMVENHVKMVENQVKMVENQNFGKIFQKMLSKYRFTQVSAIFEQYRKVNGVRSNDPIASNIHIHNLFKSLAIPNSKSGGQE</sequence>
<gene>
    <name evidence="2" type="ORF">DdX_12571</name>
</gene>
<dbReference type="Gene3D" id="6.10.250.1010">
    <property type="match status" value="1"/>
</dbReference>
<accession>A0AAD4MY00</accession>
<dbReference type="Gene3D" id="1.20.5.170">
    <property type="match status" value="1"/>
</dbReference>
<evidence type="ECO:0000313" key="3">
    <source>
        <dbReference type="Proteomes" id="UP001201812"/>
    </source>
</evidence>
<feature type="region of interest" description="Disordered" evidence="1">
    <location>
        <begin position="140"/>
        <end position="164"/>
    </location>
</feature>